<evidence type="ECO:0000313" key="7">
    <source>
        <dbReference type="Proteomes" id="UP000078070"/>
    </source>
</evidence>
<dbReference type="Gene3D" id="3.10.450.50">
    <property type="match status" value="1"/>
</dbReference>
<evidence type="ECO:0000256" key="4">
    <source>
        <dbReference type="ARBA" id="ARBA00022964"/>
    </source>
</evidence>
<sequence length="191" mass="21920">MAQVQERDSTQIQPGSPVGIKRVPVGSDIYNQVVTFLYEEATLLDQIRLQEWSERLATDLVYTVPLRHTRVQAEQSASIVRSVQHYHDDYRSIMGRILRLSGKSAWAEDPPSRTRRLVTNVFVEETAKADEFVVTSYLLLTRNRFKDHHVDIISGERRDLLRVCEDGFKLARREVIIDQAVLGTPNLAVFL</sequence>
<comment type="pathway">
    <text evidence="1">Aromatic compound metabolism.</text>
</comment>
<dbReference type="PANTHER" id="PTHR41534">
    <property type="entry name" value="BLR3401 PROTEIN"/>
    <property type="match status" value="1"/>
</dbReference>
<dbReference type="GO" id="GO:0019380">
    <property type="term" value="P:3-phenylpropionate catabolic process"/>
    <property type="evidence" value="ECO:0007669"/>
    <property type="project" value="TreeGrafter"/>
</dbReference>
<evidence type="ECO:0000256" key="2">
    <source>
        <dbReference type="ARBA" id="ARBA00009570"/>
    </source>
</evidence>
<evidence type="ECO:0000256" key="1">
    <source>
        <dbReference type="ARBA" id="ARBA00005211"/>
    </source>
</evidence>
<name>A0A1A9F2L4_9GAMM</name>
<protein>
    <submittedName>
        <fullName evidence="6">Aromatic-ring-hydroxylating dioxygenase subunit beta</fullName>
    </submittedName>
</protein>
<dbReference type="NCBIfam" id="NF007479">
    <property type="entry name" value="PRK10069.1"/>
    <property type="match status" value="1"/>
</dbReference>
<dbReference type="AlphaFoldDB" id="A0A1A9F2L4"/>
<keyword evidence="3" id="KW-0058">Aromatic hydrocarbons catabolism</keyword>
<keyword evidence="4 6" id="KW-0223">Dioxygenase</keyword>
<gene>
    <name evidence="6" type="ORF">A8C75_19300</name>
</gene>
<dbReference type="SUPFAM" id="SSF54427">
    <property type="entry name" value="NTF2-like"/>
    <property type="match status" value="1"/>
</dbReference>
<evidence type="ECO:0000256" key="5">
    <source>
        <dbReference type="ARBA" id="ARBA00023002"/>
    </source>
</evidence>
<dbReference type="OrthoDB" id="7062869at2"/>
<proteinExistence type="inferred from homology"/>
<dbReference type="Proteomes" id="UP000078070">
    <property type="component" value="Chromosome"/>
</dbReference>
<dbReference type="STRING" id="1821621.A8C75_19300"/>
<evidence type="ECO:0000256" key="3">
    <source>
        <dbReference type="ARBA" id="ARBA00022797"/>
    </source>
</evidence>
<dbReference type="GO" id="GO:0051213">
    <property type="term" value="F:dioxygenase activity"/>
    <property type="evidence" value="ECO:0007669"/>
    <property type="project" value="UniProtKB-KW"/>
</dbReference>
<comment type="similarity">
    <text evidence="2">Belongs to the bacterial ring-hydroxylating dioxygenase beta subunit family.</text>
</comment>
<dbReference type="InterPro" id="IPR032710">
    <property type="entry name" value="NTF2-like_dom_sf"/>
</dbReference>
<reference evidence="7" key="1">
    <citation type="submission" date="2016-05" db="EMBL/GenBank/DDBJ databases">
        <authorList>
            <person name="Baek K."/>
            <person name="Yang S.-J."/>
        </authorList>
    </citation>
    <scope>NUCLEOTIDE SEQUENCE [LARGE SCALE GENOMIC DNA]</scope>
    <source>
        <strain evidence="7">ST58-10</strain>
    </source>
</reference>
<reference evidence="6 7" key="2">
    <citation type="journal article" date="2018" name="Int. J. Syst. Evol. Microbiol.">
        <title>Marinobacterium aestuarii sp. nov., a benzene-degrading marine bacterium isolated from estuary sediment.</title>
        <authorList>
            <person name="Bae S.S."/>
            <person name="Jung J."/>
            <person name="Chung D."/>
            <person name="Baek K."/>
        </authorList>
    </citation>
    <scope>NUCLEOTIDE SEQUENCE [LARGE SCALE GENOMIC DNA]</scope>
    <source>
        <strain evidence="6 7">ST58-10</strain>
    </source>
</reference>
<dbReference type="Pfam" id="PF00866">
    <property type="entry name" value="Ring_hydroxyl_B"/>
    <property type="match status" value="1"/>
</dbReference>
<evidence type="ECO:0000313" key="6">
    <source>
        <dbReference type="EMBL" id="ANG64405.1"/>
    </source>
</evidence>
<keyword evidence="7" id="KW-1185">Reference proteome</keyword>
<dbReference type="RefSeq" id="WP_067385979.1">
    <property type="nucleotide sequence ID" value="NZ_CP015839.1"/>
</dbReference>
<dbReference type="EMBL" id="CP015839">
    <property type="protein sequence ID" value="ANG64405.1"/>
    <property type="molecule type" value="Genomic_DNA"/>
</dbReference>
<accession>A0A1A9F2L4</accession>
<dbReference type="InterPro" id="IPR000391">
    <property type="entry name" value="Rng_hydr_dOase-bsu"/>
</dbReference>
<keyword evidence="5" id="KW-0560">Oxidoreductase</keyword>
<dbReference type="KEGG" id="mars:A8C75_19300"/>
<organism evidence="6 7">
    <name type="scientific">Marinobacterium aestuarii</name>
    <dbReference type="NCBI Taxonomy" id="1821621"/>
    <lineage>
        <taxon>Bacteria</taxon>
        <taxon>Pseudomonadati</taxon>
        <taxon>Pseudomonadota</taxon>
        <taxon>Gammaproteobacteria</taxon>
        <taxon>Oceanospirillales</taxon>
        <taxon>Oceanospirillaceae</taxon>
        <taxon>Marinobacterium</taxon>
    </lineage>
</organism>
<dbReference type="PANTHER" id="PTHR41534:SF2">
    <property type="entry name" value="3-PHENYLPROPIONATE_CINNAMIC ACID DIOXYGENASE SUBUNIT BETA"/>
    <property type="match status" value="1"/>
</dbReference>
<dbReference type="CDD" id="cd00667">
    <property type="entry name" value="ring_hydroxylating_dioxygenases_beta"/>
    <property type="match status" value="1"/>
</dbReference>